<accession>A0ABW8I4J3</accession>
<evidence type="ECO:0000259" key="1">
    <source>
        <dbReference type="Pfam" id="PF08241"/>
    </source>
</evidence>
<dbReference type="PANTHER" id="PTHR43861">
    <property type="entry name" value="TRANS-ACONITATE 2-METHYLTRANSFERASE-RELATED"/>
    <property type="match status" value="1"/>
</dbReference>
<evidence type="ECO:0000313" key="2">
    <source>
        <dbReference type="EMBL" id="MFK2824150.1"/>
    </source>
</evidence>
<dbReference type="GO" id="GO:0008168">
    <property type="term" value="F:methyltransferase activity"/>
    <property type="evidence" value="ECO:0007669"/>
    <property type="project" value="UniProtKB-KW"/>
</dbReference>
<sequence length="226" mass="25378">MTNISWHEDAKGQWNERAGGWQSKSAEMWEHGSRKAICPFFVTHVPPNSFVADLGCGDGYGSLKLHQAGYKVIGIDLSNKMIEFARRFEKDHLTFKQGDLAHLPFEAGKLDAVMAINSLEWTENPAHVLQEINRVLKPEGKLCAAILGPTAGPRENSYGRLSGDSVIMNTMMPWEFTKLASEHGFKYINEKHVYKGGVTESDARSFPPELKQALTFFTLFMMGKRK</sequence>
<dbReference type="RefSeq" id="WP_404313653.1">
    <property type="nucleotide sequence ID" value="NZ_JAUIYO010000001.1"/>
</dbReference>
<dbReference type="EMBL" id="JAUIYO010000001">
    <property type="protein sequence ID" value="MFK2824150.1"/>
    <property type="molecule type" value="Genomic_DNA"/>
</dbReference>
<reference evidence="2 3" key="1">
    <citation type="submission" date="2023-07" db="EMBL/GenBank/DDBJ databases">
        <title>Bacillus lucianemedeirus sp. nov, a new species isolated from an immunobiological production facility.</title>
        <authorList>
            <person name="Costa L.V."/>
            <person name="Miranda R.V.S.L."/>
            <person name="Brandao M.L.L."/>
            <person name="Reis C.M.F."/>
            <person name="Frazao A.M."/>
            <person name="Cruz F.V."/>
            <person name="Baio P.V.P."/>
            <person name="Veras J.F.C."/>
            <person name="Ramos J.N."/>
            <person name="Vieira V."/>
        </authorList>
    </citation>
    <scope>NUCLEOTIDE SEQUENCE [LARGE SCALE GENOMIC DNA]</scope>
    <source>
        <strain evidence="2 3">B190/17</strain>
    </source>
</reference>
<gene>
    <name evidence="2" type="ORF">QYG89_00380</name>
</gene>
<feature type="domain" description="Methyltransferase type 11" evidence="1">
    <location>
        <begin position="53"/>
        <end position="143"/>
    </location>
</feature>
<evidence type="ECO:0000313" key="3">
    <source>
        <dbReference type="Proteomes" id="UP001619911"/>
    </source>
</evidence>
<dbReference type="Pfam" id="PF08241">
    <property type="entry name" value="Methyltransf_11"/>
    <property type="match status" value="1"/>
</dbReference>
<keyword evidence="3" id="KW-1185">Reference proteome</keyword>
<dbReference type="InterPro" id="IPR029063">
    <property type="entry name" value="SAM-dependent_MTases_sf"/>
</dbReference>
<dbReference type="Gene3D" id="3.40.50.150">
    <property type="entry name" value="Vaccinia Virus protein VP39"/>
    <property type="match status" value="1"/>
</dbReference>
<organism evidence="2 3">
    <name type="scientific">Bacillus lumedeiriae</name>
    <dbReference type="NCBI Taxonomy" id="3058829"/>
    <lineage>
        <taxon>Bacteria</taxon>
        <taxon>Bacillati</taxon>
        <taxon>Bacillota</taxon>
        <taxon>Bacilli</taxon>
        <taxon>Bacillales</taxon>
        <taxon>Bacillaceae</taxon>
        <taxon>Bacillus</taxon>
    </lineage>
</organism>
<keyword evidence="2" id="KW-0808">Transferase</keyword>
<proteinExistence type="predicted"/>
<name>A0ABW8I4J3_9BACI</name>
<dbReference type="CDD" id="cd02440">
    <property type="entry name" value="AdoMet_MTases"/>
    <property type="match status" value="1"/>
</dbReference>
<dbReference type="Proteomes" id="UP001619911">
    <property type="component" value="Unassembled WGS sequence"/>
</dbReference>
<comment type="caution">
    <text evidence="2">The sequence shown here is derived from an EMBL/GenBank/DDBJ whole genome shotgun (WGS) entry which is preliminary data.</text>
</comment>
<keyword evidence="2" id="KW-0489">Methyltransferase</keyword>
<dbReference type="InterPro" id="IPR013216">
    <property type="entry name" value="Methyltransf_11"/>
</dbReference>
<protein>
    <submittedName>
        <fullName evidence="2">Class I SAM-dependent methyltransferase</fullName>
    </submittedName>
</protein>
<dbReference type="SUPFAM" id="SSF53335">
    <property type="entry name" value="S-adenosyl-L-methionine-dependent methyltransferases"/>
    <property type="match status" value="1"/>
</dbReference>
<dbReference type="GO" id="GO:0032259">
    <property type="term" value="P:methylation"/>
    <property type="evidence" value="ECO:0007669"/>
    <property type="project" value="UniProtKB-KW"/>
</dbReference>